<dbReference type="PANTHER" id="PTHR43745:SF2">
    <property type="entry name" value="NITROREDUCTASE MJ1384-RELATED"/>
    <property type="match status" value="1"/>
</dbReference>
<evidence type="ECO:0000313" key="3">
    <source>
        <dbReference type="EMBL" id="GAA2361055.1"/>
    </source>
</evidence>
<dbReference type="RefSeq" id="WP_346177449.1">
    <property type="nucleotide sequence ID" value="NZ_BAAASD010000032.1"/>
</dbReference>
<dbReference type="NCBIfam" id="TIGR03605">
    <property type="entry name" value="antibiot_sagB"/>
    <property type="match status" value="1"/>
</dbReference>
<gene>
    <name evidence="3" type="ORF">GCM10010246_59570</name>
</gene>
<dbReference type="EMBL" id="BAAASD010000032">
    <property type="protein sequence ID" value="GAA2361055.1"/>
    <property type="molecule type" value="Genomic_DNA"/>
</dbReference>
<protein>
    <recommendedName>
        <fullName evidence="2">Nitroreductase domain-containing protein</fullName>
    </recommendedName>
</protein>
<dbReference type="InterPro" id="IPR020051">
    <property type="entry name" value="SagB-type_dehydrogenase"/>
</dbReference>
<dbReference type="CDD" id="cd02142">
    <property type="entry name" value="McbC_SagB-like_oxidoreductase"/>
    <property type="match status" value="1"/>
</dbReference>
<feature type="compositionally biased region" description="Basic and acidic residues" evidence="1">
    <location>
        <begin position="86"/>
        <end position="126"/>
    </location>
</feature>
<dbReference type="InterPro" id="IPR052544">
    <property type="entry name" value="Bacteriocin_Proc_Enz"/>
</dbReference>
<dbReference type="PANTHER" id="PTHR43745">
    <property type="entry name" value="NITROREDUCTASE MJ1384-RELATED"/>
    <property type="match status" value="1"/>
</dbReference>
<name>A0ABP5TW97_9ACTN</name>
<evidence type="ECO:0000259" key="2">
    <source>
        <dbReference type="Pfam" id="PF00881"/>
    </source>
</evidence>
<evidence type="ECO:0000256" key="1">
    <source>
        <dbReference type="SAM" id="MobiDB-lite"/>
    </source>
</evidence>
<dbReference type="Proteomes" id="UP001500253">
    <property type="component" value="Unassembled WGS sequence"/>
</dbReference>
<proteinExistence type="predicted"/>
<dbReference type="Gene3D" id="3.40.109.10">
    <property type="entry name" value="NADH Oxidase"/>
    <property type="match status" value="1"/>
</dbReference>
<evidence type="ECO:0000313" key="4">
    <source>
        <dbReference type="Proteomes" id="UP001500253"/>
    </source>
</evidence>
<dbReference type="SUPFAM" id="SSF55469">
    <property type="entry name" value="FMN-dependent nitroreductase-like"/>
    <property type="match status" value="1"/>
</dbReference>
<dbReference type="InterPro" id="IPR029479">
    <property type="entry name" value="Nitroreductase"/>
</dbReference>
<reference evidence="4" key="1">
    <citation type="journal article" date="2019" name="Int. J. Syst. Evol. Microbiol.">
        <title>The Global Catalogue of Microorganisms (GCM) 10K type strain sequencing project: providing services to taxonomists for standard genome sequencing and annotation.</title>
        <authorList>
            <consortium name="The Broad Institute Genomics Platform"/>
            <consortium name="The Broad Institute Genome Sequencing Center for Infectious Disease"/>
            <person name="Wu L."/>
            <person name="Ma J."/>
        </authorList>
    </citation>
    <scope>NUCLEOTIDE SEQUENCE [LARGE SCALE GENOMIC DNA]</scope>
    <source>
        <strain evidence="4">JCM 4316</strain>
    </source>
</reference>
<dbReference type="Pfam" id="PF00881">
    <property type="entry name" value="Nitroreductase"/>
    <property type="match status" value="1"/>
</dbReference>
<keyword evidence="4" id="KW-1185">Reference proteome</keyword>
<feature type="region of interest" description="Disordered" evidence="1">
    <location>
        <begin position="82"/>
        <end position="146"/>
    </location>
</feature>
<feature type="region of interest" description="Disordered" evidence="1">
    <location>
        <begin position="154"/>
        <end position="173"/>
    </location>
</feature>
<dbReference type="InterPro" id="IPR000415">
    <property type="entry name" value="Nitroreductase-like"/>
</dbReference>
<organism evidence="3 4">
    <name type="scientific">Streptomyces cuspidosporus</name>
    <dbReference type="NCBI Taxonomy" id="66882"/>
    <lineage>
        <taxon>Bacteria</taxon>
        <taxon>Bacillati</taxon>
        <taxon>Actinomycetota</taxon>
        <taxon>Actinomycetes</taxon>
        <taxon>Kitasatosporales</taxon>
        <taxon>Streptomycetaceae</taxon>
        <taxon>Streptomyces</taxon>
    </lineage>
</organism>
<feature type="domain" description="Nitroreductase" evidence="2">
    <location>
        <begin position="200"/>
        <end position="359"/>
    </location>
</feature>
<comment type="caution">
    <text evidence="3">The sequence shown here is derived from an EMBL/GenBank/DDBJ whole genome shotgun (WGS) entry which is preliminary data.</text>
</comment>
<sequence length="408" mass="45007">MTRQTLYRRRRDTLVEWGENGKLVLVDCGAWRKFAIKPELLELLSLLDHPRSARDVHGAWASSSRPEDEVRRLLERLAEAGIVCRDAPEDHGPDPRADQPEAPRDEPEARRDRPEAPGDGPGERPGEGPGEGPGPGGAPPGTGWTPYELAVHAQTSRSGVPTRLRGTPPPARLLHPEALERIELPEDTAPPSRPLDRVLADRRSIRQYAPSPVPLPLLAALFARTARVRGYLPPLKYEQTQRAAPSGGARHSLELYLVAREVEGLAPGAYHYDPFGHALERLAPWSEELDDLQRRTLCVPMQEDQPPPASLYLTSCAYRTGWKYQGMALSLIYRDTGCLMQTLSLAGTDIGLATCLTGRVEAPMTPSFLRPYRDRLIHVGNMAIGLPAPTSAAHRLVPLTTDKEQERA</sequence>
<accession>A0ABP5TW97</accession>